<evidence type="ECO:0000256" key="5">
    <source>
        <dbReference type="ARBA" id="ARBA00023004"/>
    </source>
</evidence>
<name>A0AA88K1P4_9BACT</name>
<accession>A0AA88K1P4</accession>
<gene>
    <name evidence="9" type="ORF">F0P96_01880</name>
</gene>
<dbReference type="AlphaFoldDB" id="A0AA88K1P4"/>
<dbReference type="InterPro" id="IPR019774">
    <property type="entry name" value="Aromatic-AA_hydroxylase_C"/>
</dbReference>
<reference evidence="9 10" key="1">
    <citation type="submission" date="2019-09" db="EMBL/GenBank/DDBJ databases">
        <title>Genome sequence of Hymenobacter sp. M3.</title>
        <authorList>
            <person name="Srinivasan S."/>
        </authorList>
    </citation>
    <scope>NUCLEOTIDE SEQUENCE [LARGE SCALE GENOMIC DNA]</scope>
    <source>
        <strain evidence="9 10">M3</strain>
    </source>
</reference>
<proteinExistence type="inferred from homology"/>
<dbReference type="InterPro" id="IPR036951">
    <property type="entry name" value="ArAA_hydroxylase_sf"/>
</dbReference>
<dbReference type="PANTHER" id="PTHR11473:SF24">
    <property type="entry name" value="PHENYLALANINE-4-HYDROXYLASE"/>
    <property type="match status" value="1"/>
</dbReference>
<keyword evidence="3 7" id="KW-0479">Metal-binding</keyword>
<evidence type="ECO:0000256" key="3">
    <source>
        <dbReference type="ARBA" id="ARBA00022723"/>
    </source>
</evidence>
<dbReference type="InterPro" id="IPR036329">
    <property type="entry name" value="Aro-AA_hydroxylase_C_sf"/>
</dbReference>
<keyword evidence="4" id="KW-0560">Oxidoreductase</keyword>
<dbReference type="Gene3D" id="1.10.800.10">
    <property type="entry name" value="Aromatic amino acid hydroxylase"/>
    <property type="match status" value="1"/>
</dbReference>
<comment type="cofactor">
    <cofactor evidence="1 7">
        <name>Fe(2+)</name>
        <dbReference type="ChEBI" id="CHEBI:29033"/>
    </cofactor>
</comment>
<dbReference type="SUPFAM" id="SSF56534">
    <property type="entry name" value="Aromatic aminoacid monoxygenases, catalytic and oligomerization domains"/>
    <property type="match status" value="1"/>
</dbReference>
<dbReference type="PROSITE" id="PS51410">
    <property type="entry name" value="BH4_AAA_HYDROXYL_2"/>
    <property type="match status" value="1"/>
</dbReference>
<dbReference type="PANTHER" id="PTHR11473">
    <property type="entry name" value="AROMATIC AMINO ACID HYDROXYLASE"/>
    <property type="match status" value="1"/>
</dbReference>
<feature type="binding site" evidence="7">
    <location>
        <position position="137"/>
    </location>
    <ligand>
        <name>Fe cation</name>
        <dbReference type="ChEBI" id="CHEBI:24875"/>
    </ligand>
</feature>
<evidence type="ECO:0000256" key="6">
    <source>
        <dbReference type="ARBA" id="ARBA00023033"/>
    </source>
</evidence>
<protein>
    <submittedName>
        <fullName evidence="9">Phenylalanine-4-hydroxylase</fullName>
    </submittedName>
</protein>
<evidence type="ECO:0000259" key="8">
    <source>
        <dbReference type="PROSITE" id="PS51410"/>
    </source>
</evidence>
<comment type="caution">
    <text evidence="9">The sequence shown here is derived from an EMBL/GenBank/DDBJ whole genome shotgun (WGS) entry which is preliminary data.</text>
</comment>
<dbReference type="InterPro" id="IPR001273">
    <property type="entry name" value="ArAA_hydroxylase"/>
</dbReference>
<evidence type="ECO:0000256" key="4">
    <source>
        <dbReference type="ARBA" id="ARBA00023002"/>
    </source>
</evidence>
<feature type="binding site" evidence="7">
    <location>
        <position position="142"/>
    </location>
    <ligand>
        <name>Fe cation</name>
        <dbReference type="ChEBI" id="CHEBI:24875"/>
    </ligand>
</feature>
<evidence type="ECO:0000313" key="10">
    <source>
        <dbReference type="Proteomes" id="UP000326380"/>
    </source>
</evidence>
<dbReference type="GO" id="GO:0005506">
    <property type="term" value="F:iron ion binding"/>
    <property type="evidence" value="ECO:0007669"/>
    <property type="project" value="InterPro"/>
</dbReference>
<dbReference type="EMBL" id="VTWU01000001">
    <property type="protein sequence ID" value="KAA9339392.1"/>
    <property type="molecule type" value="Genomic_DNA"/>
</dbReference>
<organism evidence="9 10">
    <name type="scientific">Hymenobacter busanensis</name>
    <dbReference type="NCBI Taxonomy" id="2607656"/>
    <lineage>
        <taxon>Bacteria</taxon>
        <taxon>Pseudomonadati</taxon>
        <taxon>Bacteroidota</taxon>
        <taxon>Cytophagia</taxon>
        <taxon>Cytophagales</taxon>
        <taxon>Hymenobacteraceae</taxon>
        <taxon>Hymenobacter</taxon>
    </lineage>
</organism>
<sequence>MKLKQLPTLIQPSPAPYHGDRAFFCPNALMEARHLTAEDHLVWKVLFDRQTALLHRRAAAPFIKGLQQLGLTREAAPSLEELDQRLHRLTGWNIVPAPGRIDDRTFLGLLAERKMPVTRWIRPMRHFDYLSGPDLFHDAFGHLPLLTDPHWAAWMEHFGHMARHHLADAQAVEQLVRLFWHTAEFGLVREGEHLRVYGAGLLSSAAELHHCLSDDAVHTPFAMEATLEASIIRDGFQASYFVLPSWEHLSDATAELAVRLAVVPWPAVAQ</sequence>
<dbReference type="Proteomes" id="UP000326380">
    <property type="component" value="Unassembled WGS sequence"/>
</dbReference>
<evidence type="ECO:0000256" key="1">
    <source>
        <dbReference type="ARBA" id="ARBA00001954"/>
    </source>
</evidence>
<comment type="similarity">
    <text evidence="2">Belongs to the biopterin-dependent aromatic amino acid hydroxylase family.</text>
</comment>
<keyword evidence="6" id="KW-0503">Monooxygenase</keyword>
<dbReference type="PRINTS" id="PR00372">
    <property type="entry name" value="FYWHYDRXLASE"/>
</dbReference>
<dbReference type="GO" id="GO:0016714">
    <property type="term" value="F:oxidoreductase activity, acting on paired donors, with incorporation or reduction of molecular oxygen, reduced pteridine as one donor, and incorporation of one atom of oxygen"/>
    <property type="evidence" value="ECO:0007669"/>
    <property type="project" value="InterPro"/>
</dbReference>
<keyword evidence="5 7" id="KW-0408">Iron</keyword>
<keyword evidence="10" id="KW-1185">Reference proteome</keyword>
<evidence type="ECO:0000313" key="9">
    <source>
        <dbReference type="EMBL" id="KAA9339392.1"/>
    </source>
</evidence>
<dbReference type="GO" id="GO:0009072">
    <property type="term" value="P:aromatic amino acid metabolic process"/>
    <property type="evidence" value="ECO:0007669"/>
    <property type="project" value="InterPro"/>
</dbReference>
<feature type="binding site" evidence="7">
    <location>
        <position position="184"/>
    </location>
    <ligand>
        <name>Fe cation</name>
        <dbReference type="ChEBI" id="CHEBI:24875"/>
    </ligand>
</feature>
<evidence type="ECO:0000256" key="7">
    <source>
        <dbReference type="PIRSR" id="PIRSR601273-2"/>
    </source>
</evidence>
<dbReference type="Pfam" id="PF00351">
    <property type="entry name" value="Biopterin_H"/>
    <property type="match status" value="1"/>
</dbReference>
<evidence type="ECO:0000256" key="2">
    <source>
        <dbReference type="ARBA" id="ARBA00009712"/>
    </source>
</evidence>
<feature type="domain" description="Biopterin-dependent aromatic amino acid hydroxylase family profile" evidence="8">
    <location>
        <begin position="1"/>
        <end position="270"/>
    </location>
</feature>